<evidence type="ECO:0000313" key="2">
    <source>
        <dbReference type="Proteomes" id="UP001159428"/>
    </source>
</evidence>
<reference evidence="1 2" key="1">
    <citation type="submission" date="2022-05" db="EMBL/GenBank/DDBJ databases">
        <authorList>
            <consortium name="Genoscope - CEA"/>
            <person name="William W."/>
        </authorList>
    </citation>
    <scope>NUCLEOTIDE SEQUENCE [LARGE SCALE GENOMIC DNA]</scope>
</reference>
<sequence length="125" mass="14406">MNNKLLLMLPTIIKAEPTTWTCNGNVKAVLKLLCKALAHFLPVDEGELLKDLNKNFMVEKELSMIVCRLSLNHGKYMAITSVAFLMISNVEYDLTLPPEKLDKNLAMLWKKRSFSWKKKEFQCKC</sequence>
<name>A0AAU9VP74_9CNID</name>
<evidence type="ECO:0000313" key="1">
    <source>
        <dbReference type="EMBL" id="CAH3033463.1"/>
    </source>
</evidence>
<protein>
    <submittedName>
        <fullName evidence="1">Uncharacterized protein</fullName>
    </submittedName>
</protein>
<comment type="caution">
    <text evidence="1">The sequence shown here is derived from an EMBL/GenBank/DDBJ whole genome shotgun (WGS) entry which is preliminary data.</text>
</comment>
<dbReference type="Proteomes" id="UP001159428">
    <property type="component" value="Unassembled WGS sequence"/>
</dbReference>
<dbReference type="EMBL" id="CALNXJ010000002">
    <property type="protein sequence ID" value="CAH3033463.1"/>
    <property type="molecule type" value="Genomic_DNA"/>
</dbReference>
<accession>A0AAU9VP74</accession>
<gene>
    <name evidence="1" type="ORF">PMEA_00010073</name>
</gene>
<proteinExistence type="predicted"/>
<keyword evidence="2" id="KW-1185">Reference proteome</keyword>
<dbReference type="AlphaFoldDB" id="A0AAU9VP74"/>
<organism evidence="1 2">
    <name type="scientific">Pocillopora meandrina</name>
    <dbReference type="NCBI Taxonomy" id="46732"/>
    <lineage>
        <taxon>Eukaryota</taxon>
        <taxon>Metazoa</taxon>
        <taxon>Cnidaria</taxon>
        <taxon>Anthozoa</taxon>
        <taxon>Hexacorallia</taxon>
        <taxon>Scleractinia</taxon>
        <taxon>Astrocoeniina</taxon>
        <taxon>Pocilloporidae</taxon>
        <taxon>Pocillopora</taxon>
    </lineage>
</organism>